<keyword evidence="2" id="KW-1185">Reference proteome</keyword>
<keyword evidence="1" id="KW-0614">Plasmid</keyword>
<sequence length="358" mass="39869">MTNSTSHAISTLTASYYPEHFSDLERIINLIEALIASGNRFAAECGANPSAEFENIALSYRTFRVRPDYATLQKAVEHRHCIQHSSLPRTTRFEMINICHTEMLQIAHFEGFSEEKMMRFAYLRASLIMCATISFGHEAKYIDDALEGLKMKSDMLEGNRSVSFAELDGRAEEAPVDMLETCSVFGETFEQGAHTNLTELASARDGDLTGVLIRHCIVDDGPNPESRLVAAITSEAGTHRLELNFSKKDIKLQAMAGILAFRTPAVDVIQLFDLSAIYASAFSLHFKDFAIAFAGQDEWNDTVEEMEHEVSPFILLGSGEASMTTDKIRAIQAGIATLQQHSDFSWLPDFEYKPFGPD</sequence>
<dbReference type="EMBL" id="CP084964">
    <property type="protein sequence ID" value="UOA25299.1"/>
    <property type="molecule type" value="Genomic_DNA"/>
</dbReference>
<dbReference type="Proteomes" id="UP000830781">
    <property type="component" value="Plasmid pDSM110277_e"/>
</dbReference>
<dbReference type="AlphaFoldDB" id="A0AAX3AHK3"/>
<protein>
    <submittedName>
        <fullName evidence="1">Uncharacterized protein</fullName>
    </submittedName>
</protein>
<accession>A0AAX3AHK3</accession>
<reference evidence="2" key="1">
    <citation type="journal article" date="2022" name="Microorganisms">
        <title>Beyond the ABCs#Discovery of Three New Plasmid Types in Rhodobacterales (RepQ, RepY, RepW).</title>
        <authorList>
            <person name="Freese H.M."/>
            <person name="Ringel V."/>
            <person name="Overmann J."/>
            <person name="Petersen J."/>
        </authorList>
    </citation>
    <scope>NUCLEOTIDE SEQUENCE [LARGE SCALE GENOMIC DNA]</scope>
    <source>
        <strain evidence="2">DSM 110277</strain>
        <plasmid evidence="2">pDSM110277_e</plasmid>
    </source>
</reference>
<evidence type="ECO:0000313" key="2">
    <source>
        <dbReference type="Proteomes" id="UP000830781"/>
    </source>
</evidence>
<organism evidence="1 2">
    <name type="scientific">Sulfitobacter pontiacus</name>
    <dbReference type="NCBI Taxonomy" id="60137"/>
    <lineage>
        <taxon>Bacteria</taxon>
        <taxon>Pseudomonadati</taxon>
        <taxon>Pseudomonadota</taxon>
        <taxon>Alphaproteobacteria</taxon>
        <taxon>Rhodobacterales</taxon>
        <taxon>Roseobacteraceae</taxon>
        <taxon>Sulfitobacter</taxon>
    </lineage>
</organism>
<name>A0AAX3AHK3_9RHOB</name>
<gene>
    <name evidence="1" type="ORF">DSM110277_03753</name>
</gene>
<geneLocation type="plasmid" evidence="1 2">
    <name>pDSM110277_e</name>
</geneLocation>
<dbReference type="RefSeq" id="WP_243252276.1">
    <property type="nucleotide sequence ID" value="NZ_CP084964.1"/>
</dbReference>
<proteinExistence type="predicted"/>
<evidence type="ECO:0000313" key="1">
    <source>
        <dbReference type="EMBL" id="UOA25299.1"/>
    </source>
</evidence>